<dbReference type="PANTHER" id="PTHR39166:SF1">
    <property type="entry name" value="BLL1166 PROTEIN"/>
    <property type="match status" value="1"/>
</dbReference>
<dbReference type="EMBL" id="JAEPWM010000005">
    <property type="protein sequence ID" value="MBK6007219.1"/>
    <property type="molecule type" value="Genomic_DNA"/>
</dbReference>
<dbReference type="RefSeq" id="WP_201172147.1">
    <property type="nucleotide sequence ID" value="NZ_JAEPWM010000005.1"/>
</dbReference>
<keyword evidence="2" id="KW-1185">Reference proteome</keyword>
<dbReference type="AlphaFoldDB" id="A0A934WLX3"/>
<sequence>MAPWLNPAVSPLSLQAERFVSEIVRNRFNRAILDAWSDLALPDGWLVAGCLFQTVWNLQSGRLPHEGIKDYDIFYFDADDFSAAGEARVQARVERLLGFLGVPIEVKNQARVHLWYEEHFGHPYPQLATAREGIDRFLIPSTCVGVRRTASGHELYAPNGLEILYAGLITPNPLTPHLTLFREKAASYQSRWNWLQVREAA</sequence>
<comment type="caution">
    <text evidence="1">The sequence shown here is derived from an EMBL/GenBank/DDBJ whole genome shotgun (WGS) entry which is preliminary data.</text>
</comment>
<dbReference type="InterPro" id="IPR009267">
    <property type="entry name" value="NTP_transf_6"/>
</dbReference>
<name>A0A934WLX3_9BURK</name>
<reference evidence="1" key="1">
    <citation type="journal article" date="2012" name="J. Microbiol. Biotechnol.">
        <title>Ramlibacter ginsenosidimutans sp. nov., with ginsenoside-converting activity.</title>
        <authorList>
            <person name="Wang L."/>
            <person name="An D.S."/>
            <person name="Kim S.G."/>
            <person name="Jin F.X."/>
            <person name="Kim S.C."/>
            <person name="Lee S.T."/>
            <person name="Im W.T."/>
        </authorList>
    </citation>
    <scope>NUCLEOTIDE SEQUENCE</scope>
    <source>
        <strain evidence="1">KACC 17527</strain>
    </source>
</reference>
<dbReference type="PANTHER" id="PTHR39166">
    <property type="entry name" value="BLL1166 PROTEIN"/>
    <property type="match status" value="1"/>
</dbReference>
<reference evidence="1" key="2">
    <citation type="submission" date="2021-01" db="EMBL/GenBank/DDBJ databases">
        <authorList>
            <person name="Kang M."/>
        </authorList>
    </citation>
    <scope>NUCLEOTIDE SEQUENCE</scope>
    <source>
        <strain evidence="1">KACC 17527</strain>
    </source>
</reference>
<gene>
    <name evidence="1" type="ORF">JJB11_14055</name>
</gene>
<accession>A0A934WLX3</accession>
<organism evidence="1 2">
    <name type="scientific">Ramlibacter ginsenosidimutans</name>
    <dbReference type="NCBI Taxonomy" id="502333"/>
    <lineage>
        <taxon>Bacteria</taxon>
        <taxon>Pseudomonadati</taxon>
        <taxon>Pseudomonadota</taxon>
        <taxon>Betaproteobacteria</taxon>
        <taxon>Burkholderiales</taxon>
        <taxon>Comamonadaceae</taxon>
        <taxon>Ramlibacter</taxon>
    </lineage>
</organism>
<evidence type="ECO:0000313" key="2">
    <source>
        <dbReference type="Proteomes" id="UP000630528"/>
    </source>
</evidence>
<evidence type="ECO:0000313" key="1">
    <source>
        <dbReference type="EMBL" id="MBK6007219.1"/>
    </source>
</evidence>
<dbReference type="Pfam" id="PF06042">
    <property type="entry name" value="NTP_transf_6"/>
    <property type="match status" value="1"/>
</dbReference>
<dbReference type="Proteomes" id="UP000630528">
    <property type="component" value="Unassembled WGS sequence"/>
</dbReference>
<protein>
    <submittedName>
        <fullName evidence="1">Nucleotidyltransferase family protein</fullName>
    </submittedName>
</protein>
<proteinExistence type="predicted"/>